<name>A0ABX9M1Q2_9LEPT</name>
<keyword evidence="2" id="KW-1185">Reference proteome</keyword>
<dbReference type="EMBL" id="QHCR01000006">
    <property type="protein sequence ID" value="RHX79232.1"/>
    <property type="molecule type" value="Genomic_DNA"/>
</dbReference>
<reference evidence="2" key="1">
    <citation type="submission" date="2018-05" db="EMBL/GenBank/DDBJ databases">
        <title>Leptospira yasudae sp. nov. and Leptospira stimsonii sp. nov., two pathogenic species of the genus Leptospira isolated from environmental sources.</title>
        <authorList>
            <person name="Casanovas-Massana A."/>
            <person name="Hamond C."/>
            <person name="Santos L.A."/>
            <person name="Hacker K.P."/>
            <person name="Balassiano I."/>
            <person name="Medeiros M.A."/>
            <person name="Reis M.G."/>
            <person name="Ko A.I."/>
            <person name="Wunder E.A."/>
        </authorList>
    </citation>
    <scope>NUCLEOTIDE SEQUENCE [LARGE SCALE GENOMIC DNA]</scope>
    <source>
        <strain evidence="2">B21</strain>
    </source>
</reference>
<gene>
    <name evidence="1" type="ORF">DLM77_14950</name>
</gene>
<proteinExistence type="predicted"/>
<comment type="caution">
    <text evidence="1">The sequence shown here is derived from an EMBL/GenBank/DDBJ whole genome shotgun (WGS) entry which is preliminary data.</text>
</comment>
<evidence type="ECO:0000313" key="2">
    <source>
        <dbReference type="Proteomes" id="UP000285569"/>
    </source>
</evidence>
<reference evidence="1 2" key="2">
    <citation type="journal article" date="2020" name="Int. J. Syst. Evol. Microbiol.">
        <title>Leptospira yasudae sp. nov. and Leptospira stimsonii sp. nov., two new species of the pathogenic group isolated from environmental sources.</title>
        <authorList>
            <person name="Casanovas-Massana A."/>
            <person name="Hamond C."/>
            <person name="Santos L.A."/>
            <person name="de Oliveira D."/>
            <person name="Hacker K.P."/>
            <person name="Balassiano I."/>
            <person name="Costa F."/>
            <person name="Medeiros M.A."/>
            <person name="Reis M.G."/>
            <person name="Ko A.I."/>
            <person name="Wunder E.A."/>
        </authorList>
    </citation>
    <scope>NUCLEOTIDE SEQUENCE [LARGE SCALE GENOMIC DNA]</scope>
    <source>
        <strain evidence="1 2">B21</strain>
    </source>
</reference>
<accession>A0ABX9M1Q2</accession>
<organism evidence="1 2">
    <name type="scientific">Leptospira yasudae</name>
    <dbReference type="NCBI Taxonomy" id="2202201"/>
    <lineage>
        <taxon>Bacteria</taxon>
        <taxon>Pseudomonadati</taxon>
        <taxon>Spirochaetota</taxon>
        <taxon>Spirochaetia</taxon>
        <taxon>Leptospirales</taxon>
        <taxon>Leptospiraceae</taxon>
        <taxon>Leptospira</taxon>
    </lineage>
</organism>
<dbReference type="Proteomes" id="UP000285569">
    <property type="component" value="Unassembled WGS sequence"/>
</dbReference>
<evidence type="ECO:0000313" key="1">
    <source>
        <dbReference type="EMBL" id="RHX79232.1"/>
    </source>
</evidence>
<protein>
    <submittedName>
        <fullName evidence="1">Uncharacterized protein</fullName>
    </submittedName>
</protein>
<sequence>MPFLSLLILTQIGNKFQSFFHNCLDSNLSLSNRVLSFRRSGEFFLYRIKDSFLRTRSFFWA</sequence>